<name>A0A0D2H820_9EURO</name>
<feature type="region of interest" description="Disordered" evidence="1">
    <location>
        <begin position="13"/>
        <end position="46"/>
    </location>
</feature>
<dbReference type="Proteomes" id="UP000053617">
    <property type="component" value="Unassembled WGS sequence"/>
</dbReference>
<feature type="region of interest" description="Disordered" evidence="1">
    <location>
        <begin position="65"/>
        <end position="113"/>
    </location>
</feature>
<accession>A0A0D2H820</accession>
<evidence type="ECO:0000256" key="1">
    <source>
        <dbReference type="SAM" id="MobiDB-lite"/>
    </source>
</evidence>
<proteinExistence type="predicted"/>
<evidence type="ECO:0000313" key="3">
    <source>
        <dbReference type="Proteomes" id="UP000053617"/>
    </source>
</evidence>
<protein>
    <submittedName>
        <fullName evidence="2">Uncharacterized protein</fullName>
    </submittedName>
</protein>
<dbReference type="RefSeq" id="XP_013273689.1">
    <property type="nucleotide sequence ID" value="XM_013418235.1"/>
</dbReference>
<dbReference type="GeneID" id="25292600"/>
<dbReference type="AlphaFoldDB" id="A0A0D2H820"/>
<organism evidence="2 3">
    <name type="scientific">Rhinocladiella mackenziei CBS 650.93</name>
    <dbReference type="NCBI Taxonomy" id="1442369"/>
    <lineage>
        <taxon>Eukaryota</taxon>
        <taxon>Fungi</taxon>
        <taxon>Dikarya</taxon>
        <taxon>Ascomycota</taxon>
        <taxon>Pezizomycotina</taxon>
        <taxon>Eurotiomycetes</taxon>
        <taxon>Chaetothyriomycetidae</taxon>
        <taxon>Chaetothyriales</taxon>
        <taxon>Herpotrichiellaceae</taxon>
        <taxon>Rhinocladiella</taxon>
    </lineage>
</organism>
<dbReference type="VEuPathDB" id="FungiDB:Z518_04529"/>
<evidence type="ECO:0000313" key="2">
    <source>
        <dbReference type="EMBL" id="KIX06553.1"/>
    </source>
</evidence>
<feature type="compositionally biased region" description="Basic and acidic residues" evidence="1">
    <location>
        <begin position="22"/>
        <end position="45"/>
    </location>
</feature>
<feature type="compositionally biased region" description="Low complexity" evidence="1">
    <location>
        <begin position="71"/>
        <end position="84"/>
    </location>
</feature>
<reference evidence="2 3" key="1">
    <citation type="submission" date="2015-01" db="EMBL/GenBank/DDBJ databases">
        <title>The Genome Sequence of Rhinocladiella mackenzie CBS 650.93.</title>
        <authorList>
            <consortium name="The Broad Institute Genomics Platform"/>
            <person name="Cuomo C."/>
            <person name="de Hoog S."/>
            <person name="Gorbushina A."/>
            <person name="Stielow B."/>
            <person name="Teixiera M."/>
            <person name="Abouelleil A."/>
            <person name="Chapman S.B."/>
            <person name="Priest M."/>
            <person name="Young S.K."/>
            <person name="Wortman J."/>
            <person name="Nusbaum C."/>
            <person name="Birren B."/>
        </authorList>
    </citation>
    <scope>NUCLEOTIDE SEQUENCE [LARGE SCALE GENOMIC DNA]</scope>
    <source>
        <strain evidence="2 3">CBS 650.93</strain>
    </source>
</reference>
<feature type="compositionally biased region" description="Acidic residues" evidence="1">
    <location>
        <begin position="104"/>
        <end position="113"/>
    </location>
</feature>
<sequence length="113" mass="12753">MRAFIVVFRLDRKPLPKPIPPKGHDAVSYRKAREEKKRKQREEQQRLAVQARLIASQPLIQEAVREARKMPLSGTSTSPLSPSSPSVPGPSWPGLLQETILEHSDEDDDDSVF</sequence>
<gene>
    <name evidence="2" type="ORF">Z518_04529</name>
</gene>
<dbReference type="HOGENOM" id="CLU_118668_0_0_1"/>
<keyword evidence="3" id="KW-1185">Reference proteome</keyword>
<dbReference type="EMBL" id="KN847477">
    <property type="protein sequence ID" value="KIX06553.1"/>
    <property type="molecule type" value="Genomic_DNA"/>
</dbReference>